<evidence type="ECO:0000313" key="3">
    <source>
        <dbReference type="Proteomes" id="UP000770661"/>
    </source>
</evidence>
<dbReference type="EMBL" id="JACEEZ010025437">
    <property type="protein sequence ID" value="KAG0700805.1"/>
    <property type="molecule type" value="Genomic_DNA"/>
</dbReference>
<sequence>MADCSWEAGGRQAAGCSSDSSDDEGMFHKLSAPSIFRKWRRQVAPVSPKSTFYECWEEGVEAPPCALPSPTSPKPLARALGKLKLNSRSVASNFKSYLSHRSGQAETDGEAGGRTNGFPASPPPSWRPLQKSVSSGAALTAFTQVAQDYKYPYAIPKKPSGPRDMAAALRGGTGTLNIKMDQPRQQYL</sequence>
<organism evidence="2 3">
    <name type="scientific">Chionoecetes opilio</name>
    <name type="common">Atlantic snow crab</name>
    <name type="synonym">Cancer opilio</name>
    <dbReference type="NCBI Taxonomy" id="41210"/>
    <lineage>
        <taxon>Eukaryota</taxon>
        <taxon>Metazoa</taxon>
        <taxon>Ecdysozoa</taxon>
        <taxon>Arthropoda</taxon>
        <taxon>Crustacea</taxon>
        <taxon>Multicrustacea</taxon>
        <taxon>Malacostraca</taxon>
        <taxon>Eumalacostraca</taxon>
        <taxon>Eucarida</taxon>
        <taxon>Decapoda</taxon>
        <taxon>Pleocyemata</taxon>
        <taxon>Brachyura</taxon>
        <taxon>Eubrachyura</taxon>
        <taxon>Majoidea</taxon>
        <taxon>Majidae</taxon>
        <taxon>Chionoecetes</taxon>
    </lineage>
</organism>
<evidence type="ECO:0000313" key="2">
    <source>
        <dbReference type="EMBL" id="KAG0700805.1"/>
    </source>
</evidence>
<feature type="region of interest" description="Disordered" evidence="1">
    <location>
        <begin position="96"/>
        <end position="131"/>
    </location>
</feature>
<keyword evidence="3" id="KW-1185">Reference proteome</keyword>
<name>A0A8J8WDR9_CHIOP</name>
<comment type="caution">
    <text evidence="2">The sequence shown here is derived from an EMBL/GenBank/DDBJ whole genome shotgun (WGS) entry which is preliminary data.</text>
</comment>
<dbReference type="OrthoDB" id="10691102at2759"/>
<feature type="compositionally biased region" description="Polar residues" evidence="1">
    <location>
        <begin position="96"/>
        <end position="105"/>
    </location>
</feature>
<reference evidence="2" key="1">
    <citation type="submission" date="2020-07" db="EMBL/GenBank/DDBJ databases">
        <title>The High-quality genome of the commercially important snow crab, Chionoecetes opilio.</title>
        <authorList>
            <person name="Jeong J.-H."/>
            <person name="Ryu S."/>
        </authorList>
    </citation>
    <scope>NUCLEOTIDE SEQUENCE</scope>
    <source>
        <strain evidence="2">MADBK_172401_WGS</strain>
        <tissue evidence="2">Digestive gland</tissue>
    </source>
</reference>
<proteinExistence type="predicted"/>
<dbReference type="AlphaFoldDB" id="A0A8J8WDR9"/>
<evidence type="ECO:0000256" key="1">
    <source>
        <dbReference type="SAM" id="MobiDB-lite"/>
    </source>
</evidence>
<feature type="region of interest" description="Disordered" evidence="1">
    <location>
        <begin position="1"/>
        <end position="24"/>
    </location>
</feature>
<accession>A0A8J8WDR9</accession>
<gene>
    <name evidence="2" type="ORF">GWK47_025458</name>
</gene>
<protein>
    <submittedName>
        <fullName evidence="2">Uncharacterized protein</fullName>
    </submittedName>
</protein>
<dbReference type="Proteomes" id="UP000770661">
    <property type="component" value="Unassembled WGS sequence"/>
</dbReference>